<reference evidence="1" key="1">
    <citation type="submission" date="2022-12" db="EMBL/GenBank/DDBJ databases">
        <title>Chromosome-level genome assembly of the bean flower thrips Megalurothrips usitatus.</title>
        <authorList>
            <person name="Ma L."/>
            <person name="Liu Q."/>
            <person name="Li H."/>
            <person name="Cai W."/>
        </authorList>
    </citation>
    <scope>NUCLEOTIDE SEQUENCE</scope>
    <source>
        <strain evidence="1">Cailab_2022a</strain>
    </source>
</reference>
<name>A0AAV7X0G1_9NEOP</name>
<organism evidence="1 2">
    <name type="scientific">Megalurothrips usitatus</name>
    <name type="common">bean blossom thrips</name>
    <dbReference type="NCBI Taxonomy" id="439358"/>
    <lineage>
        <taxon>Eukaryota</taxon>
        <taxon>Metazoa</taxon>
        <taxon>Ecdysozoa</taxon>
        <taxon>Arthropoda</taxon>
        <taxon>Hexapoda</taxon>
        <taxon>Insecta</taxon>
        <taxon>Pterygota</taxon>
        <taxon>Neoptera</taxon>
        <taxon>Paraneoptera</taxon>
        <taxon>Thysanoptera</taxon>
        <taxon>Terebrantia</taxon>
        <taxon>Thripoidea</taxon>
        <taxon>Thripidae</taxon>
        <taxon>Megalurothrips</taxon>
    </lineage>
</organism>
<comment type="caution">
    <text evidence="1">The sequence shown here is derived from an EMBL/GenBank/DDBJ whole genome shotgun (WGS) entry which is preliminary data.</text>
</comment>
<dbReference type="Proteomes" id="UP001075354">
    <property type="component" value="Unassembled WGS sequence"/>
</dbReference>
<evidence type="ECO:0000313" key="1">
    <source>
        <dbReference type="EMBL" id="KAJ1519131.1"/>
    </source>
</evidence>
<sequence>MAAEKSIDELLNEVQEVDCKIPFGQLKLNVPYVVRSVERSSAIIGGRTVLGVLARILSPEGMALFTYLPSSFKKLDDRVLQKVNSDFLAGQSWSVVNYGMIGSAGIGKLHKPGEGRLMVSVVYKMVC</sequence>
<protein>
    <submittedName>
        <fullName evidence="1">Uncharacterized protein</fullName>
    </submittedName>
</protein>
<dbReference type="EMBL" id="JAPTSV010000778">
    <property type="protein sequence ID" value="KAJ1519131.1"/>
    <property type="molecule type" value="Genomic_DNA"/>
</dbReference>
<proteinExistence type="predicted"/>
<accession>A0AAV7X0G1</accession>
<keyword evidence="2" id="KW-1185">Reference proteome</keyword>
<gene>
    <name evidence="1" type="ORF">ONE63_011269</name>
</gene>
<evidence type="ECO:0000313" key="2">
    <source>
        <dbReference type="Proteomes" id="UP001075354"/>
    </source>
</evidence>
<dbReference type="AlphaFoldDB" id="A0AAV7X0G1"/>